<dbReference type="AlphaFoldDB" id="A0A4P6XMV8"/>
<evidence type="ECO:0000313" key="2">
    <source>
        <dbReference type="EMBL" id="QBM88199.1"/>
    </source>
</evidence>
<feature type="region of interest" description="Disordered" evidence="1">
    <location>
        <begin position="1"/>
        <end position="32"/>
    </location>
</feature>
<proteinExistence type="predicted"/>
<evidence type="ECO:0000313" key="3">
    <source>
        <dbReference type="Proteomes" id="UP000292447"/>
    </source>
</evidence>
<name>A0A4P6XMV8_9ASCO</name>
<gene>
    <name evidence="2" type="ORF">METSCH_C01640</name>
</gene>
<feature type="region of interest" description="Disordered" evidence="1">
    <location>
        <begin position="350"/>
        <end position="373"/>
    </location>
</feature>
<dbReference type="EMBL" id="CP034458">
    <property type="protein sequence ID" value="QBM88199.1"/>
    <property type="molecule type" value="Genomic_DNA"/>
</dbReference>
<feature type="compositionally biased region" description="Polar residues" evidence="1">
    <location>
        <begin position="356"/>
        <end position="373"/>
    </location>
</feature>
<protein>
    <submittedName>
        <fullName evidence="2">Uncharacterized protein</fullName>
    </submittedName>
</protein>
<sequence length="373" mass="41246">MNDDRKVSETSHESVPTAQKNEQELSPQVSLNSSSKDIFTSFDSAVNNLSQDTFVENLPADAECMTANDSMMESLEDAEIGVATSISFKRDSFILVQTLQESTKASESEVSVPSLHMLGHSSHTLLDIAANSTMPSEVSTMEIDTITRKTIDLNISHEEDGPAAPGYSALHTFSDPRLSAKRRKTAKGSHRPGQFLAQTTKRVWGKCKRSVEKFSKQGRRIDTSMSTDGIQSQSLREAFEAVVHEARQTSENAQVNDQASMSVAHIVAAAKFCYFCENPYFGSKNRTSCLICQEDTEHLKNAYTKKRDCRELEKAHANGNEQSGQKLEESSSALSFTNFIARIRGQQVKSSKQKKTFTANESATNMGHENLHN</sequence>
<dbReference type="Proteomes" id="UP000292447">
    <property type="component" value="Chromosome III"/>
</dbReference>
<feature type="compositionally biased region" description="Basic and acidic residues" evidence="1">
    <location>
        <begin position="1"/>
        <end position="12"/>
    </location>
</feature>
<feature type="compositionally biased region" description="Polar residues" evidence="1">
    <location>
        <begin position="13"/>
        <end position="32"/>
    </location>
</feature>
<accession>A0A4P6XMV8</accession>
<organism evidence="2 3">
    <name type="scientific">Metschnikowia aff. pulcherrima</name>
    <dbReference type="NCBI Taxonomy" id="2163413"/>
    <lineage>
        <taxon>Eukaryota</taxon>
        <taxon>Fungi</taxon>
        <taxon>Dikarya</taxon>
        <taxon>Ascomycota</taxon>
        <taxon>Saccharomycotina</taxon>
        <taxon>Pichiomycetes</taxon>
        <taxon>Metschnikowiaceae</taxon>
        <taxon>Metschnikowia</taxon>
    </lineage>
</organism>
<keyword evidence="3" id="KW-1185">Reference proteome</keyword>
<evidence type="ECO:0000256" key="1">
    <source>
        <dbReference type="SAM" id="MobiDB-lite"/>
    </source>
</evidence>
<reference evidence="3" key="1">
    <citation type="submission" date="2019-03" db="EMBL/GenBank/DDBJ databases">
        <title>Snf2 controls pulcherriminic acid biosynthesis and connects pigmentation and antifungal activity of the yeast Metschnikowia pulcherrima.</title>
        <authorList>
            <person name="Gore-Lloyd D."/>
            <person name="Sumann I."/>
            <person name="Brachmann A.O."/>
            <person name="Schneeberger K."/>
            <person name="Ortiz-Merino R.A."/>
            <person name="Moreno-Beltran M."/>
            <person name="Schlaefli M."/>
            <person name="Kirner P."/>
            <person name="Santos Kron A."/>
            <person name="Wolfe K.H."/>
            <person name="Piel J."/>
            <person name="Ahrens C.H."/>
            <person name="Henk D."/>
            <person name="Freimoser F.M."/>
        </authorList>
    </citation>
    <scope>NUCLEOTIDE SEQUENCE [LARGE SCALE GENOMIC DNA]</scope>
    <source>
        <strain evidence="3">APC 1.2</strain>
    </source>
</reference>